<evidence type="ECO:0000313" key="2">
    <source>
        <dbReference type="Proteomes" id="UP000265618"/>
    </source>
</evidence>
<evidence type="ECO:0000313" key="1">
    <source>
        <dbReference type="EMBL" id="GCA62216.1"/>
    </source>
</evidence>
<reference evidence="1 2" key="1">
    <citation type="journal article" date="2018" name="PLoS ONE">
        <title>The draft genome of Kipferlia bialata reveals reductive genome evolution in fornicate parasites.</title>
        <authorList>
            <person name="Tanifuji G."/>
            <person name="Takabayashi S."/>
            <person name="Kume K."/>
            <person name="Takagi M."/>
            <person name="Nakayama T."/>
            <person name="Kamikawa R."/>
            <person name="Inagaki Y."/>
            <person name="Hashimoto T."/>
        </authorList>
    </citation>
    <scope>NUCLEOTIDE SEQUENCE [LARGE SCALE GENOMIC DNA]</scope>
    <source>
        <strain evidence="1">NY0173</strain>
    </source>
</reference>
<sequence>MGKKEEAAFNDPCRLYTYSEENGWELEPIALPFIEPTGLRARGPDLCVFSRGDLHLYDTGSCTWRQVPEEEYNEGRDQYLDRLGHAAGPNTMLSVKWGRTDMDSKWSEWHY</sequence>
<organism evidence="1 2">
    <name type="scientific">Kipferlia bialata</name>
    <dbReference type="NCBI Taxonomy" id="797122"/>
    <lineage>
        <taxon>Eukaryota</taxon>
        <taxon>Metamonada</taxon>
        <taxon>Carpediemonas-like organisms</taxon>
        <taxon>Kipferlia</taxon>
    </lineage>
</organism>
<name>A0A391NPG7_9EUKA</name>
<comment type="caution">
    <text evidence="1">The sequence shown here is derived from an EMBL/GenBank/DDBJ whole genome shotgun (WGS) entry which is preliminary data.</text>
</comment>
<dbReference type="EMBL" id="BDIP01000318">
    <property type="protein sequence ID" value="GCA62216.1"/>
    <property type="molecule type" value="Genomic_DNA"/>
</dbReference>
<gene>
    <name evidence="1" type="ORF">KIPB_002057</name>
</gene>
<dbReference type="Proteomes" id="UP000265618">
    <property type="component" value="Unassembled WGS sequence"/>
</dbReference>
<keyword evidence="2" id="KW-1185">Reference proteome</keyword>
<dbReference type="AlphaFoldDB" id="A0A391NPG7"/>
<protein>
    <submittedName>
        <fullName evidence="1">Uncharacterized protein</fullName>
    </submittedName>
</protein>
<proteinExistence type="predicted"/>
<accession>A0A391NPG7</accession>